<comment type="caution">
    <text evidence="1">The sequence shown here is derived from an EMBL/GenBank/DDBJ whole genome shotgun (WGS) entry which is preliminary data.</text>
</comment>
<accession>A0AAP2GFT1</accession>
<evidence type="ECO:0000313" key="2">
    <source>
        <dbReference type="Proteomes" id="UP001319180"/>
    </source>
</evidence>
<dbReference type="Proteomes" id="UP001319180">
    <property type="component" value="Unassembled WGS sequence"/>
</dbReference>
<evidence type="ECO:0000313" key="1">
    <source>
        <dbReference type="EMBL" id="MBT1689794.1"/>
    </source>
</evidence>
<proteinExistence type="predicted"/>
<dbReference type="RefSeq" id="WP_254093017.1">
    <property type="nucleotide sequence ID" value="NZ_JAHESC010000048.1"/>
</dbReference>
<gene>
    <name evidence="1" type="ORF">KK078_24745</name>
</gene>
<keyword evidence="2" id="KW-1185">Reference proteome</keyword>
<dbReference type="AlphaFoldDB" id="A0AAP2GFT1"/>
<reference evidence="1 2" key="1">
    <citation type="submission" date="2021-05" db="EMBL/GenBank/DDBJ databases">
        <title>A Polyphasic approach of four new species of the genus Ohtaekwangia: Ohtaekwangia histidinii sp. nov., Ohtaekwangia cretensis sp. nov., Ohtaekwangia indiensis sp. nov., Ohtaekwangia reichenbachii sp. nov. from diverse environment.</title>
        <authorList>
            <person name="Octaviana S."/>
        </authorList>
    </citation>
    <scope>NUCLEOTIDE SEQUENCE [LARGE SCALE GENOMIC DNA]</scope>
    <source>
        <strain evidence="1 2">PWU37</strain>
    </source>
</reference>
<organism evidence="1 2">
    <name type="scientific">Dawidia soli</name>
    <dbReference type="NCBI Taxonomy" id="2782352"/>
    <lineage>
        <taxon>Bacteria</taxon>
        <taxon>Pseudomonadati</taxon>
        <taxon>Bacteroidota</taxon>
        <taxon>Cytophagia</taxon>
        <taxon>Cytophagales</taxon>
        <taxon>Chryseotaleaceae</taxon>
        <taxon>Dawidia</taxon>
    </lineage>
</organism>
<sequence length="140" mass="16101">MDNRLKKLMQDSLYSKDGRSTLYVIPIEVLVASIQSTIYRDPPGEYSGLYIKIEDKTGRIFVRIHSEFNVQCESMQSQTFAVIVFESEFDAPARGVHAGKRKLFAIPYPFAQLAIQSLGKPMKFETRLSQDYMQRFLGKH</sequence>
<protein>
    <submittedName>
        <fullName evidence="1">Uncharacterized protein</fullName>
    </submittedName>
</protein>
<name>A0AAP2GFT1_9BACT</name>
<dbReference type="EMBL" id="JAHESC010000048">
    <property type="protein sequence ID" value="MBT1689794.1"/>
    <property type="molecule type" value="Genomic_DNA"/>
</dbReference>